<evidence type="ECO:0000313" key="3">
    <source>
        <dbReference type="Proteomes" id="UP000789759"/>
    </source>
</evidence>
<comment type="caution">
    <text evidence="2">The sequence shown here is derived from an EMBL/GenBank/DDBJ whole genome shotgun (WGS) entry which is preliminary data.</text>
</comment>
<gene>
    <name evidence="2" type="ORF">CPELLU_LOCUS11133</name>
</gene>
<accession>A0A9N9EPS4</accession>
<feature type="region of interest" description="Disordered" evidence="1">
    <location>
        <begin position="196"/>
        <end position="223"/>
    </location>
</feature>
<keyword evidence="3" id="KW-1185">Reference proteome</keyword>
<sequence length="223" mass="25676">MLTDFLAAFKQVLGAHKEAENISAYKELVYSSCFTFKNSIKNQAANFSDNGLCYFKLLCFEKPDTIHWIYYDGCILTCSCYNFKFAKIDSSELELIRAYINFYNHSQTQALGTLALEESFSKYVSKLQYMQINQLLKEITSKIVANPNKYVDFRLYLEKYLKALYINVNNSSNSIYVENVIASLQLLAINNSPKSKTVERPKKERIRSQKKNTSVAVVKKKHG</sequence>
<dbReference type="EMBL" id="CAJVQA010009635">
    <property type="protein sequence ID" value="CAG8688050.1"/>
    <property type="molecule type" value="Genomic_DNA"/>
</dbReference>
<dbReference type="AlphaFoldDB" id="A0A9N9EPS4"/>
<reference evidence="2" key="1">
    <citation type="submission" date="2021-06" db="EMBL/GenBank/DDBJ databases">
        <authorList>
            <person name="Kallberg Y."/>
            <person name="Tangrot J."/>
            <person name="Rosling A."/>
        </authorList>
    </citation>
    <scope>NUCLEOTIDE SEQUENCE</scope>
    <source>
        <strain evidence="2">FL966</strain>
    </source>
</reference>
<name>A0A9N9EPS4_9GLOM</name>
<dbReference type="OrthoDB" id="10552259at2759"/>
<evidence type="ECO:0000313" key="2">
    <source>
        <dbReference type="EMBL" id="CAG8688050.1"/>
    </source>
</evidence>
<proteinExistence type="predicted"/>
<protein>
    <submittedName>
        <fullName evidence="2">24097_t:CDS:1</fullName>
    </submittedName>
</protein>
<organism evidence="2 3">
    <name type="scientific">Cetraspora pellucida</name>
    <dbReference type="NCBI Taxonomy" id="1433469"/>
    <lineage>
        <taxon>Eukaryota</taxon>
        <taxon>Fungi</taxon>
        <taxon>Fungi incertae sedis</taxon>
        <taxon>Mucoromycota</taxon>
        <taxon>Glomeromycotina</taxon>
        <taxon>Glomeromycetes</taxon>
        <taxon>Diversisporales</taxon>
        <taxon>Gigasporaceae</taxon>
        <taxon>Cetraspora</taxon>
    </lineage>
</organism>
<evidence type="ECO:0000256" key="1">
    <source>
        <dbReference type="SAM" id="MobiDB-lite"/>
    </source>
</evidence>
<dbReference type="Proteomes" id="UP000789759">
    <property type="component" value="Unassembled WGS sequence"/>
</dbReference>